<evidence type="ECO:0000256" key="4">
    <source>
        <dbReference type="ARBA" id="ARBA00022723"/>
    </source>
</evidence>
<dbReference type="InterPro" id="IPR050556">
    <property type="entry name" value="Type_II_TA_system_RNase"/>
</dbReference>
<dbReference type="AlphaFoldDB" id="A0A845V7D6"/>
<gene>
    <name evidence="8 10" type="primary">vapC</name>
    <name evidence="10" type="ORF">G3I74_10150</name>
</gene>
<protein>
    <recommendedName>
        <fullName evidence="8">Ribonuclease VapC</fullName>
        <shortName evidence="8">RNase VapC</shortName>
        <ecNumber evidence="8">3.1.-.-</ecNumber>
    </recommendedName>
    <alternativeName>
        <fullName evidence="8">Toxin VapC</fullName>
    </alternativeName>
</protein>
<evidence type="ECO:0000256" key="3">
    <source>
        <dbReference type="ARBA" id="ARBA00022722"/>
    </source>
</evidence>
<dbReference type="GO" id="GO:0016787">
    <property type="term" value="F:hydrolase activity"/>
    <property type="evidence" value="ECO:0007669"/>
    <property type="project" value="UniProtKB-KW"/>
</dbReference>
<keyword evidence="11" id="KW-1185">Reference proteome</keyword>
<dbReference type="GO" id="GO:0000287">
    <property type="term" value="F:magnesium ion binding"/>
    <property type="evidence" value="ECO:0007669"/>
    <property type="project" value="UniProtKB-UniRule"/>
</dbReference>
<feature type="domain" description="PIN" evidence="9">
    <location>
        <begin position="5"/>
        <end position="115"/>
    </location>
</feature>
<comment type="similarity">
    <text evidence="7 8">Belongs to the PINc/VapC protein family.</text>
</comment>
<dbReference type="PANTHER" id="PTHR33653:SF1">
    <property type="entry name" value="RIBONUCLEASE VAPC2"/>
    <property type="match status" value="1"/>
</dbReference>
<dbReference type="InterPro" id="IPR029060">
    <property type="entry name" value="PIN-like_dom_sf"/>
</dbReference>
<feature type="binding site" evidence="8">
    <location>
        <position position="98"/>
    </location>
    <ligand>
        <name>Mg(2+)</name>
        <dbReference type="ChEBI" id="CHEBI:18420"/>
    </ligand>
</feature>
<comment type="cofactor">
    <cofactor evidence="1 8">
        <name>Mg(2+)</name>
        <dbReference type="ChEBI" id="CHEBI:18420"/>
    </cofactor>
</comment>
<accession>A0A845V7D6</accession>
<evidence type="ECO:0000256" key="8">
    <source>
        <dbReference type="HAMAP-Rule" id="MF_00265"/>
    </source>
</evidence>
<dbReference type="HAMAP" id="MF_00265">
    <property type="entry name" value="VapC_Nob1"/>
    <property type="match status" value="1"/>
</dbReference>
<organism evidence="10 11">
    <name type="scientific">Wenzhouxiangella limi</name>
    <dbReference type="NCBI Taxonomy" id="2707351"/>
    <lineage>
        <taxon>Bacteria</taxon>
        <taxon>Pseudomonadati</taxon>
        <taxon>Pseudomonadota</taxon>
        <taxon>Gammaproteobacteria</taxon>
        <taxon>Chromatiales</taxon>
        <taxon>Wenzhouxiangellaceae</taxon>
        <taxon>Wenzhouxiangella</taxon>
    </lineage>
</organism>
<keyword evidence="4 8" id="KW-0479">Metal-binding</keyword>
<comment type="function">
    <text evidence="8">Toxic component of a toxin-antitoxin (TA) system. An RNase.</text>
</comment>
<keyword evidence="6 8" id="KW-0460">Magnesium</keyword>
<dbReference type="GO" id="GO:0004519">
    <property type="term" value="F:endonuclease activity"/>
    <property type="evidence" value="ECO:0007669"/>
    <property type="project" value="UniProtKB-KW"/>
</dbReference>
<evidence type="ECO:0000313" key="10">
    <source>
        <dbReference type="EMBL" id="NDY96091.1"/>
    </source>
</evidence>
<keyword evidence="10" id="KW-0255">Endonuclease</keyword>
<evidence type="ECO:0000256" key="6">
    <source>
        <dbReference type="ARBA" id="ARBA00022842"/>
    </source>
</evidence>
<evidence type="ECO:0000256" key="5">
    <source>
        <dbReference type="ARBA" id="ARBA00022801"/>
    </source>
</evidence>
<evidence type="ECO:0000256" key="1">
    <source>
        <dbReference type="ARBA" id="ARBA00001946"/>
    </source>
</evidence>
<dbReference type="Proteomes" id="UP000484885">
    <property type="component" value="Unassembled WGS sequence"/>
</dbReference>
<evidence type="ECO:0000313" key="11">
    <source>
        <dbReference type="Proteomes" id="UP000484885"/>
    </source>
</evidence>
<name>A0A845V7D6_9GAMM</name>
<dbReference type="InterPro" id="IPR022907">
    <property type="entry name" value="VapC_family"/>
</dbReference>
<dbReference type="SUPFAM" id="SSF88723">
    <property type="entry name" value="PIN domain-like"/>
    <property type="match status" value="1"/>
</dbReference>
<dbReference type="GO" id="GO:0090729">
    <property type="term" value="F:toxin activity"/>
    <property type="evidence" value="ECO:0007669"/>
    <property type="project" value="UniProtKB-KW"/>
</dbReference>
<keyword evidence="2 8" id="KW-1277">Toxin-antitoxin system</keyword>
<dbReference type="Gene3D" id="3.40.50.1010">
    <property type="entry name" value="5'-nuclease"/>
    <property type="match status" value="1"/>
</dbReference>
<evidence type="ECO:0000259" key="9">
    <source>
        <dbReference type="Pfam" id="PF01850"/>
    </source>
</evidence>
<dbReference type="NCBIfam" id="NF010285">
    <property type="entry name" value="PRK13725.1"/>
    <property type="match status" value="1"/>
</dbReference>
<dbReference type="GO" id="GO:0004540">
    <property type="term" value="F:RNA nuclease activity"/>
    <property type="evidence" value="ECO:0007669"/>
    <property type="project" value="InterPro"/>
</dbReference>
<dbReference type="InterPro" id="IPR002716">
    <property type="entry name" value="PIN_dom"/>
</dbReference>
<reference evidence="10 11" key="1">
    <citation type="submission" date="2020-02" db="EMBL/GenBank/DDBJ databases">
        <authorList>
            <person name="Zhang X.-Y."/>
        </authorList>
    </citation>
    <scope>NUCLEOTIDE SEQUENCE [LARGE SCALE GENOMIC DNA]</scope>
    <source>
        <strain evidence="10 11">C33</strain>
    </source>
</reference>
<comment type="caution">
    <text evidence="10">The sequence shown here is derived from an EMBL/GenBank/DDBJ whole genome shotgun (WGS) entry which is preliminary data.</text>
</comment>
<dbReference type="EMBL" id="JAAGSC010000041">
    <property type="protein sequence ID" value="NDY96091.1"/>
    <property type="molecule type" value="Genomic_DNA"/>
</dbReference>
<sequence length="134" mass="15586">MRVFLFDTDISIYVIKHKPPEVRERFRRHHGQMAISTVTLMQLVFGAENSQRIDQNLAVVEGYAARLEVLDYDVHAAWHTGQIRAELRREGRPIGPYDQMIAGYARARGLTVVTNSHEEFRRDQGLRVVNWRDP</sequence>
<feature type="binding site" evidence="8">
    <location>
        <position position="7"/>
    </location>
    <ligand>
        <name>Mg(2+)</name>
        <dbReference type="ChEBI" id="CHEBI:18420"/>
    </ligand>
</feature>
<dbReference type="Pfam" id="PF01850">
    <property type="entry name" value="PIN"/>
    <property type="match status" value="1"/>
</dbReference>
<keyword evidence="5 8" id="KW-0378">Hydrolase</keyword>
<proteinExistence type="inferred from homology"/>
<dbReference type="EC" id="3.1.-.-" evidence="8"/>
<evidence type="ECO:0000256" key="7">
    <source>
        <dbReference type="ARBA" id="ARBA00038093"/>
    </source>
</evidence>
<dbReference type="PANTHER" id="PTHR33653">
    <property type="entry name" value="RIBONUCLEASE VAPC2"/>
    <property type="match status" value="1"/>
</dbReference>
<keyword evidence="8" id="KW-0800">Toxin</keyword>
<evidence type="ECO:0000256" key="2">
    <source>
        <dbReference type="ARBA" id="ARBA00022649"/>
    </source>
</evidence>
<keyword evidence="3 8" id="KW-0540">Nuclease</keyword>